<evidence type="ECO:0000313" key="5">
    <source>
        <dbReference type="EMBL" id="TGN77103.1"/>
    </source>
</evidence>
<dbReference type="Pfam" id="PF07228">
    <property type="entry name" value="SpoIIE"/>
    <property type="match status" value="1"/>
</dbReference>
<dbReference type="InterPro" id="IPR052016">
    <property type="entry name" value="Bact_Sigma-Reg"/>
</dbReference>
<dbReference type="RefSeq" id="WP_135793998.1">
    <property type="nucleotide sequence ID" value="NZ_BNBQ01000011.1"/>
</dbReference>
<sequence>MEGDARRERTLETCPEAMRMACEALAASPLAILVLDDELRVTECNKAAHHLLAGTDPTGKVITDVLPLRDPETETADARDVRTSGVASLNRLVRTRPTPRQGPRTLCLSFFPLPPGQEESGLICTIADITPEEADSGTDPLRRLAAIQGEVGETLDHDTTCAELADALVPGAADTVVIALAEHMTKGEPPPLTRHHPEPLCPIACSGAPEGSHVWPADQRPFAPLLAAHAPRATDIEADTRWLDAEPALKRLLRAAGAHALLAAPIMREGTVLGLLLLYRGETPAPFSREDIALVEKVCAHTARCLDHASRFHREHTVALAIQNSLLPRHPPTGAALDIADLRLPGDESGGGWFDVMPLSGARTGLAVGQVTGFGVRTATTMGELRTAGRSLATLDLQPGELLARLSRTTATLARDRGAAPQESGRLCAGCTYAEWDPLSCEVTVARAGGPEVLLVRPDGTIDPVTTPEGPSLGGPAEPIPSVTAAVPPESLLILHTPGLTDDPADVPGLLRRALDRLPDSGGVDPRALCDELSDLLTSHPRAIEAQVLVCRVTAFPRERVATLALPDGPQAAEAARACCEQHLREWGLGEDIRFNGQLIVSEFAGNAVRHGSPPARLRLILDQALTIEVSDTGGNAPLLRHAQEGDEGGRGLFIVSQLADRWGTRYENGGGKTIWAEVDTPEKRDEGEGGG</sequence>
<dbReference type="InterPro" id="IPR035965">
    <property type="entry name" value="PAS-like_dom_sf"/>
</dbReference>
<organism evidence="5 6">
    <name type="scientific">Streptomyces griseoluteus</name>
    <dbReference type="NCBI Taxonomy" id="29306"/>
    <lineage>
        <taxon>Bacteria</taxon>
        <taxon>Bacillati</taxon>
        <taxon>Actinomycetota</taxon>
        <taxon>Actinomycetes</taxon>
        <taxon>Kitasatosporales</taxon>
        <taxon>Streptomycetaceae</taxon>
        <taxon>Streptomyces</taxon>
    </lineage>
</organism>
<dbReference type="SMART" id="SM00065">
    <property type="entry name" value="GAF"/>
    <property type="match status" value="1"/>
</dbReference>
<feature type="compositionally biased region" description="Basic and acidic residues" evidence="2">
    <location>
        <begin position="681"/>
        <end position="692"/>
    </location>
</feature>
<dbReference type="Gene3D" id="3.60.40.10">
    <property type="entry name" value="PPM-type phosphatase domain"/>
    <property type="match status" value="1"/>
</dbReference>
<dbReference type="Pfam" id="PF13581">
    <property type="entry name" value="HATPase_c_2"/>
    <property type="match status" value="1"/>
</dbReference>
<keyword evidence="1" id="KW-0378">Hydrolase</keyword>
<dbReference type="InterPro" id="IPR003594">
    <property type="entry name" value="HATPase_dom"/>
</dbReference>
<comment type="caution">
    <text evidence="5">The sequence shown here is derived from an EMBL/GenBank/DDBJ whole genome shotgun (WGS) entry which is preliminary data.</text>
</comment>
<dbReference type="GO" id="GO:0016791">
    <property type="term" value="F:phosphatase activity"/>
    <property type="evidence" value="ECO:0007669"/>
    <property type="project" value="TreeGrafter"/>
</dbReference>
<dbReference type="InterPro" id="IPR001932">
    <property type="entry name" value="PPM-type_phosphatase-like_dom"/>
</dbReference>
<dbReference type="InterPro" id="IPR013656">
    <property type="entry name" value="PAS_4"/>
</dbReference>
<dbReference type="SUPFAM" id="SSF55781">
    <property type="entry name" value="GAF domain-like"/>
    <property type="match status" value="1"/>
</dbReference>
<evidence type="ECO:0000259" key="3">
    <source>
        <dbReference type="SMART" id="SM00065"/>
    </source>
</evidence>
<accession>A0A4Z1D6K5</accession>
<dbReference type="SUPFAM" id="SSF55785">
    <property type="entry name" value="PYP-like sensor domain (PAS domain)"/>
    <property type="match status" value="1"/>
</dbReference>
<dbReference type="PANTHER" id="PTHR43156">
    <property type="entry name" value="STAGE II SPORULATION PROTEIN E-RELATED"/>
    <property type="match status" value="1"/>
</dbReference>
<dbReference type="InterPro" id="IPR000014">
    <property type="entry name" value="PAS"/>
</dbReference>
<dbReference type="InterPro" id="IPR036457">
    <property type="entry name" value="PPM-type-like_dom_sf"/>
</dbReference>
<evidence type="ECO:0000256" key="1">
    <source>
        <dbReference type="ARBA" id="ARBA00022801"/>
    </source>
</evidence>
<dbReference type="PANTHER" id="PTHR43156:SF2">
    <property type="entry name" value="STAGE II SPORULATION PROTEIN E"/>
    <property type="match status" value="1"/>
</dbReference>
<dbReference type="GeneID" id="91533638"/>
<evidence type="ECO:0000313" key="6">
    <source>
        <dbReference type="Proteomes" id="UP000298513"/>
    </source>
</evidence>
<dbReference type="SMART" id="SM00331">
    <property type="entry name" value="PP2C_SIG"/>
    <property type="match status" value="1"/>
</dbReference>
<dbReference type="InterPro" id="IPR036890">
    <property type="entry name" value="HATPase_C_sf"/>
</dbReference>
<dbReference type="Gene3D" id="3.30.450.20">
    <property type="entry name" value="PAS domain"/>
    <property type="match status" value="1"/>
</dbReference>
<evidence type="ECO:0000259" key="4">
    <source>
        <dbReference type="SMART" id="SM00331"/>
    </source>
</evidence>
<dbReference type="InterPro" id="IPR029016">
    <property type="entry name" value="GAF-like_dom_sf"/>
</dbReference>
<dbReference type="CDD" id="cd16936">
    <property type="entry name" value="HATPase_RsbW-like"/>
    <property type="match status" value="1"/>
</dbReference>
<dbReference type="Proteomes" id="UP000298513">
    <property type="component" value="Unassembled WGS sequence"/>
</dbReference>
<keyword evidence="6" id="KW-1185">Reference proteome</keyword>
<dbReference type="Gene3D" id="3.30.565.10">
    <property type="entry name" value="Histidine kinase-like ATPase, C-terminal domain"/>
    <property type="match status" value="1"/>
</dbReference>
<dbReference type="EMBL" id="SRRU01000011">
    <property type="protein sequence ID" value="TGN77103.1"/>
    <property type="molecule type" value="Genomic_DNA"/>
</dbReference>
<feature type="domain" description="PPM-type phosphatase" evidence="4">
    <location>
        <begin position="334"/>
        <end position="552"/>
    </location>
</feature>
<protein>
    <submittedName>
        <fullName evidence="5">GAF domain-containing protein</fullName>
    </submittedName>
</protein>
<name>A0A4Z1D6K5_STRGP</name>
<dbReference type="CDD" id="cd00130">
    <property type="entry name" value="PAS"/>
    <property type="match status" value="1"/>
</dbReference>
<gene>
    <name evidence="5" type="ORF">E5082_27760</name>
</gene>
<proteinExistence type="predicted"/>
<evidence type="ECO:0000256" key="2">
    <source>
        <dbReference type="SAM" id="MobiDB-lite"/>
    </source>
</evidence>
<feature type="domain" description="GAF" evidence="3">
    <location>
        <begin position="139"/>
        <end position="316"/>
    </location>
</feature>
<dbReference type="SUPFAM" id="SSF55874">
    <property type="entry name" value="ATPase domain of HSP90 chaperone/DNA topoisomerase II/histidine kinase"/>
    <property type="match status" value="1"/>
</dbReference>
<dbReference type="Pfam" id="PF08448">
    <property type="entry name" value="PAS_4"/>
    <property type="match status" value="1"/>
</dbReference>
<reference evidence="5 6" key="1">
    <citation type="submission" date="2019-04" db="EMBL/GenBank/DDBJ databases">
        <title>Streptomyces sp. nov. Bv016 isolated from bark of Buahinia variegata.</title>
        <authorList>
            <person name="Kanchanasin P."/>
            <person name="Tanasupawat S."/>
            <person name="Yuki M."/>
            <person name="Kudo T."/>
        </authorList>
    </citation>
    <scope>NUCLEOTIDE SEQUENCE [LARGE SCALE GENOMIC DNA]</scope>
    <source>
        <strain evidence="5 6">JCM 4765</strain>
    </source>
</reference>
<dbReference type="InterPro" id="IPR003018">
    <property type="entry name" value="GAF"/>
</dbReference>
<dbReference type="Gene3D" id="3.30.450.40">
    <property type="match status" value="1"/>
</dbReference>
<dbReference type="AlphaFoldDB" id="A0A4Z1D6K5"/>
<dbReference type="Pfam" id="PF01590">
    <property type="entry name" value="GAF"/>
    <property type="match status" value="1"/>
</dbReference>
<feature type="region of interest" description="Disordered" evidence="2">
    <location>
        <begin position="671"/>
        <end position="692"/>
    </location>
</feature>